<dbReference type="PROSITE" id="PS00599">
    <property type="entry name" value="AA_TRANSFER_CLASS_2"/>
    <property type="match status" value="1"/>
</dbReference>
<gene>
    <name evidence="8" type="primary">hisC</name>
    <name evidence="10" type="ORF">IAB05_03110</name>
</gene>
<dbReference type="GO" id="GO:0004400">
    <property type="term" value="F:histidinol-phosphate transaminase activity"/>
    <property type="evidence" value="ECO:0007669"/>
    <property type="project" value="UniProtKB-UniRule"/>
</dbReference>
<keyword evidence="8" id="KW-0028">Amino-acid biosynthesis</keyword>
<evidence type="ECO:0000313" key="11">
    <source>
        <dbReference type="Proteomes" id="UP000824094"/>
    </source>
</evidence>
<keyword evidence="6 8" id="KW-0663">Pyridoxal phosphate</keyword>
<evidence type="ECO:0000256" key="7">
    <source>
        <dbReference type="ARBA" id="ARBA00047481"/>
    </source>
</evidence>
<evidence type="ECO:0000256" key="2">
    <source>
        <dbReference type="ARBA" id="ARBA00005011"/>
    </source>
</evidence>
<comment type="pathway">
    <text evidence="2 8">Amino-acid biosynthesis; L-histidine biosynthesis; L-histidine from 5-phospho-alpha-D-ribose 1-diphosphate: step 7/9.</text>
</comment>
<evidence type="ECO:0000256" key="3">
    <source>
        <dbReference type="ARBA" id="ARBA00011738"/>
    </source>
</evidence>
<dbReference type="AlphaFoldDB" id="A0A9D1SH88"/>
<dbReference type="Gene3D" id="3.90.1150.10">
    <property type="entry name" value="Aspartate Aminotransferase, domain 1"/>
    <property type="match status" value="1"/>
</dbReference>
<dbReference type="EC" id="2.6.1.9" evidence="8"/>
<dbReference type="EMBL" id="DVNF01000089">
    <property type="protein sequence ID" value="HIU60364.1"/>
    <property type="molecule type" value="Genomic_DNA"/>
</dbReference>
<protein>
    <recommendedName>
        <fullName evidence="8">Histidinol-phosphate aminotransferase</fullName>
        <ecNumber evidence="8">2.6.1.9</ecNumber>
    </recommendedName>
    <alternativeName>
        <fullName evidence="8">Imidazole acetol-phosphate transaminase</fullName>
    </alternativeName>
</protein>
<evidence type="ECO:0000256" key="5">
    <source>
        <dbReference type="ARBA" id="ARBA00022679"/>
    </source>
</evidence>
<dbReference type="NCBIfam" id="TIGR01141">
    <property type="entry name" value="hisC"/>
    <property type="match status" value="1"/>
</dbReference>
<dbReference type="Pfam" id="PF00155">
    <property type="entry name" value="Aminotran_1_2"/>
    <property type="match status" value="1"/>
</dbReference>
<evidence type="ECO:0000256" key="6">
    <source>
        <dbReference type="ARBA" id="ARBA00022898"/>
    </source>
</evidence>
<dbReference type="InterPro" id="IPR004839">
    <property type="entry name" value="Aminotransferase_I/II_large"/>
</dbReference>
<keyword evidence="5 8" id="KW-0808">Transferase</keyword>
<dbReference type="PANTHER" id="PTHR43643:SF3">
    <property type="entry name" value="HISTIDINOL-PHOSPHATE AMINOTRANSFERASE"/>
    <property type="match status" value="1"/>
</dbReference>
<evidence type="ECO:0000256" key="8">
    <source>
        <dbReference type="HAMAP-Rule" id="MF_01023"/>
    </source>
</evidence>
<dbReference type="HAMAP" id="MF_01023">
    <property type="entry name" value="HisC_aminotrans_2"/>
    <property type="match status" value="1"/>
</dbReference>
<dbReference type="SUPFAM" id="SSF53383">
    <property type="entry name" value="PLP-dependent transferases"/>
    <property type="match status" value="1"/>
</dbReference>
<comment type="caution">
    <text evidence="10">The sequence shown here is derived from an EMBL/GenBank/DDBJ whole genome shotgun (WGS) entry which is preliminary data.</text>
</comment>
<dbReference type="InterPro" id="IPR015422">
    <property type="entry name" value="PyrdxlP-dep_Trfase_small"/>
</dbReference>
<name>A0A9D1SH88_9FIRM</name>
<organism evidence="10 11">
    <name type="scientific">Candidatus Stercoripulliclostridium merdigallinarum</name>
    <dbReference type="NCBI Taxonomy" id="2840951"/>
    <lineage>
        <taxon>Bacteria</taxon>
        <taxon>Bacillati</taxon>
        <taxon>Bacillota</taxon>
        <taxon>Clostridia</taxon>
        <taxon>Eubacteriales</taxon>
        <taxon>Candidatus Stercoripulliclostridium</taxon>
    </lineage>
</organism>
<dbReference type="InterPro" id="IPR050106">
    <property type="entry name" value="HistidinolP_aminotransfase"/>
</dbReference>
<dbReference type="InterPro" id="IPR015421">
    <property type="entry name" value="PyrdxlP-dep_Trfase_major"/>
</dbReference>
<comment type="cofactor">
    <cofactor evidence="1 8">
        <name>pyridoxal 5'-phosphate</name>
        <dbReference type="ChEBI" id="CHEBI:597326"/>
    </cofactor>
</comment>
<dbReference type="GO" id="GO:0030170">
    <property type="term" value="F:pyridoxal phosphate binding"/>
    <property type="evidence" value="ECO:0007669"/>
    <property type="project" value="InterPro"/>
</dbReference>
<comment type="catalytic activity">
    <reaction evidence="7 8">
        <text>L-histidinol phosphate + 2-oxoglutarate = 3-(imidazol-4-yl)-2-oxopropyl phosphate + L-glutamate</text>
        <dbReference type="Rhea" id="RHEA:23744"/>
        <dbReference type="ChEBI" id="CHEBI:16810"/>
        <dbReference type="ChEBI" id="CHEBI:29985"/>
        <dbReference type="ChEBI" id="CHEBI:57766"/>
        <dbReference type="ChEBI" id="CHEBI:57980"/>
        <dbReference type="EC" id="2.6.1.9"/>
    </reaction>
</comment>
<feature type="modified residue" description="N6-(pyridoxal phosphate)lysine" evidence="8">
    <location>
        <position position="206"/>
    </location>
</feature>
<reference evidence="10" key="1">
    <citation type="submission" date="2020-10" db="EMBL/GenBank/DDBJ databases">
        <authorList>
            <person name="Gilroy R."/>
        </authorList>
    </citation>
    <scope>NUCLEOTIDE SEQUENCE</scope>
    <source>
        <strain evidence="10">18911</strain>
    </source>
</reference>
<feature type="domain" description="Aminotransferase class I/classII large" evidence="9">
    <location>
        <begin position="25"/>
        <end position="342"/>
    </location>
</feature>
<comment type="similarity">
    <text evidence="8">Belongs to the class-II pyridoxal-phosphate-dependent aminotransferase family. Histidinol-phosphate aminotransferase subfamily.</text>
</comment>
<dbReference type="Proteomes" id="UP000824094">
    <property type="component" value="Unassembled WGS sequence"/>
</dbReference>
<keyword evidence="4 8" id="KW-0032">Aminotransferase</keyword>
<accession>A0A9D1SH88</accession>
<dbReference type="InterPro" id="IPR001917">
    <property type="entry name" value="Aminotrans_II_pyridoxalP_BS"/>
</dbReference>
<dbReference type="PANTHER" id="PTHR43643">
    <property type="entry name" value="HISTIDINOL-PHOSPHATE AMINOTRANSFERASE 2"/>
    <property type="match status" value="1"/>
</dbReference>
<reference evidence="10" key="2">
    <citation type="journal article" date="2021" name="PeerJ">
        <title>Extensive microbial diversity within the chicken gut microbiome revealed by metagenomics and culture.</title>
        <authorList>
            <person name="Gilroy R."/>
            <person name="Ravi A."/>
            <person name="Getino M."/>
            <person name="Pursley I."/>
            <person name="Horton D.L."/>
            <person name="Alikhan N.F."/>
            <person name="Baker D."/>
            <person name="Gharbi K."/>
            <person name="Hall N."/>
            <person name="Watson M."/>
            <person name="Adriaenssens E.M."/>
            <person name="Foster-Nyarko E."/>
            <person name="Jarju S."/>
            <person name="Secka A."/>
            <person name="Antonio M."/>
            <person name="Oren A."/>
            <person name="Chaudhuri R.R."/>
            <person name="La Ragione R."/>
            <person name="Hildebrand F."/>
            <person name="Pallen M.J."/>
        </authorList>
    </citation>
    <scope>NUCLEOTIDE SEQUENCE</scope>
    <source>
        <strain evidence="10">18911</strain>
    </source>
</reference>
<comment type="subunit">
    <text evidence="3 8">Homodimer.</text>
</comment>
<dbReference type="Gene3D" id="3.40.640.10">
    <property type="entry name" value="Type I PLP-dependent aspartate aminotransferase-like (Major domain)"/>
    <property type="match status" value="1"/>
</dbReference>
<evidence type="ECO:0000313" key="10">
    <source>
        <dbReference type="EMBL" id="HIU60364.1"/>
    </source>
</evidence>
<sequence length="352" mass="38977">MTKFLLDKYKGFEPYVPGEQPQGGYIKLNTNESPFPPSETARKLYTAAFDRLNLYNDPENTALCKVIADRYGVSPENVLVTNGSDEALAFIYMAYADETHPFVAPEISYGFYPVFSALVGAEKKTFPLKSDYYIDEAAFINCDDNVIFANPNAQTGTFMPIGQIAEMLKKPRLVVVDEAYVDFGAESALPLLKEYDNLIIVRTLSKSRSLAGGRIGFAIAAKEIVSELKLVKYSFNPYNLGRAAEAAAIGAIQDEEYFRKCTAAVIGAREYTEQAAKALGMTVIDSRANFLLMKCPTMDGGELKAELMRRGVLVRHFSTPGLSEYIRVTIGSMEQMKTFIQELKNIISGARI</sequence>
<dbReference type="CDD" id="cd00609">
    <property type="entry name" value="AAT_like"/>
    <property type="match status" value="1"/>
</dbReference>
<dbReference type="GO" id="GO:0000105">
    <property type="term" value="P:L-histidine biosynthetic process"/>
    <property type="evidence" value="ECO:0007669"/>
    <property type="project" value="UniProtKB-UniRule"/>
</dbReference>
<proteinExistence type="inferred from homology"/>
<evidence type="ECO:0000256" key="1">
    <source>
        <dbReference type="ARBA" id="ARBA00001933"/>
    </source>
</evidence>
<evidence type="ECO:0000259" key="9">
    <source>
        <dbReference type="Pfam" id="PF00155"/>
    </source>
</evidence>
<dbReference type="InterPro" id="IPR005861">
    <property type="entry name" value="HisP_aminotrans"/>
</dbReference>
<dbReference type="InterPro" id="IPR015424">
    <property type="entry name" value="PyrdxlP-dep_Trfase"/>
</dbReference>
<keyword evidence="8" id="KW-0368">Histidine biosynthesis</keyword>
<evidence type="ECO:0000256" key="4">
    <source>
        <dbReference type="ARBA" id="ARBA00022576"/>
    </source>
</evidence>